<reference evidence="2 3" key="1">
    <citation type="journal article" date="2019" name="Front. Microbiol.">
        <title>In silico and Genetic Analyses of Cyclic Lipopeptide Synthetic Gene Clusters in Pseudomonas sp. 11K1.</title>
        <authorList>
            <person name="Zhao H."/>
            <person name="Liu Y.P."/>
            <person name="Zhang L.Q."/>
        </authorList>
    </citation>
    <scope>NUCLEOTIDE SEQUENCE [LARGE SCALE GENOMIC DNA]</scope>
    <source>
        <strain evidence="2 3">11K1</strain>
    </source>
</reference>
<dbReference type="InterPro" id="IPR000073">
    <property type="entry name" value="AB_hydrolase_1"/>
</dbReference>
<dbReference type="GO" id="GO:0016787">
    <property type="term" value="F:hydrolase activity"/>
    <property type="evidence" value="ECO:0007669"/>
    <property type="project" value="UniProtKB-KW"/>
</dbReference>
<dbReference type="InterPro" id="IPR029058">
    <property type="entry name" value="AB_hydrolase_fold"/>
</dbReference>
<evidence type="ECO:0000313" key="2">
    <source>
        <dbReference type="EMBL" id="QBZ90387.1"/>
    </source>
</evidence>
<dbReference type="KEGG" id="pvk:EPZ47_17260"/>
<sequence length="302" mass="32651">MNSVDRLLLSTLRLVQRWRFGLKLRWHTSAQGRLAYLQSAARQKGPTLVILHGLGASKDQWGPAILGLARHHPCVFVDLPGHGQSLYEPPAGFGPQALLAALENLLETVGEGPFVLVGSSLGGCVAGLYAAKYPRRVSHLVLLAPAGLGPTVLGPALQAGLQGQGNVFGYRTVEEMRRFWSLVFRRPPQVRGRLAQAMAASGRSRFAAVQRAIEDFRREGLDVLLVRLPQIASRTLVIWGQHDQVFLPAALEDLLQQLPDARGQVIEDSGHVPYLERGAEVVAAITGFISTSGAGEARPCSK</sequence>
<dbReference type="PANTHER" id="PTHR43798:SF33">
    <property type="entry name" value="HYDROLASE, PUTATIVE (AFU_ORTHOLOGUE AFUA_2G14860)-RELATED"/>
    <property type="match status" value="1"/>
</dbReference>
<dbReference type="OrthoDB" id="2086224at2"/>
<accession>A0A4P7PHZ0</accession>
<name>A0A4P7PHZ0_9PSED</name>
<dbReference type="RefSeq" id="WP_135845911.1">
    <property type="nucleotide sequence ID" value="NZ_CP035088.1"/>
</dbReference>
<dbReference type="Gene3D" id="3.40.50.1820">
    <property type="entry name" value="alpha/beta hydrolase"/>
    <property type="match status" value="1"/>
</dbReference>
<dbReference type="SUPFAM" id="SSF53474">
    <property type="entry name" value="alpha/beta-Hydrolases"/>
    <property type="match status" value="1"/>
</dbReference>
<dbReference type="PANTHER" id="PTHR43798">
    <property type="entry name" value="MONOACYLGLYCEROL LIPASE"/>
    <property type="match status" value="1"/>
</dbReference>
<gene>
    <name evidence="2" type="ORF">EPZ47_17260</name>
</gene>
<proteinExistence type="predicted"/>
<evidence type="ECO:0000259" key="1">
    <source>
        <dbReference type="Pfam" id="PF00561"/>
    </source>
</evidence>
<dbReference type="GO" id="GO:0016020">
    <property type="term" value="C:membrane"/>
    <property type="evidence" value="ECO:0007669"/>
    <property type="project" value="TreeGrafter"/>
</dbReference>
<protein>
    <submittedName>
        <fullName evidence="2">Alpha/beta fold hydrolase</fullName>
    </submittedName>
</protein>
<dbReference type="InterPro" id="IPR050266">
    <property type="entry name" value="AB_hydrolase_sf"/>
</dbReference>
<dbReference type="PRINTS" id="PR00111">
    <property type="entry name" value="ABHYDROLASE"/>
</dbReference>
<evidence type="ECO:0000313" key="3">
    <source>
        <dbReference type="Proteomes" id="UP000296468"/>
    </source>
</evidence>
<dbReference type="Pfam" id="PF00561">
    <property type="entry name" value="Abhydrolase_1"/>
    <property type="match status" value="1"/>
</dbReference>
<dbReference type="Proteomes" id="UP000296468">
    <property type="component" value="Chromosome"/>
</dbReference>
<organism evidence="2 3">
    <name type="scientific">Pseudomonas viciae</name>
    <dbReference type="NCBI Taxonomy" id="2505979"/>
    <lineage>
        <taxon>Bacteria</taxon>
        <taxon>Pseudomonadati</taxon>
        <taxon>Pseudomonadota</taxon>
        <taxon>Gammaproteobacteria</taxon>
        <taxon>Pseudomonadales</taxon>
        <taxon>Pseudomonadaceae</taxon>
        <taxon>Pseudomonas</taxon>
    </lineage>
</organism>
<keyword evidence="2" id="KW-0378">Hydrolase</keyword>
<dbReference type="EMBL" id="CP035088">
    <property type="protein sequence ID" value="QBZ90387.1"/>
    <property type="molecule type" value="Genomic_DNA"/>
</dbReference>
<dbReference type="AlphaFoldDB" id="A0A4P7PHZ0"/>
<feature type="domain" description="AB hydrolase-1" evidence="1">
    <location>
        <begin position="46"/>
        <end position="277"/>
    </location>
</feature>